<evidence type="ECO:0000313" key="10">
    <source>
        <dbReference type="EMBL" id="MPR35504.1"/>
    </source>
</evidence>
<dbReference type="GO" id="GO:0004540">
    <property type="term" value="F:RNA nuclease activity"/>
    <property type="evidence" value="ECO:0007669"/>
    <property type="project" value="InterPro"/>
</dbReference>
<comment type="caution">
    <text evidence="10">The sequence shown here is derived from an EMBL/GenBank/DDBJ whole genome shotgun (WGS) entry which is preliminary data.</text>
</comment>
<dbReference type="EC" id="3.1.-.-" evidence="8"/>
<evidence type="ECO:0000256" key="8">
    <source>
        <dbReference type="HAMAP-Rule" id="MF_00265"/>
    </source>
</evidence>
<evidence type="ECO:0000259" key="9">
    <source>
        <dbReference type="Pfam" id="PF01850"/>
    </source>
</evidence>
<evidence type="ECO:0000256" key="6">
    <source>
        <dbReference type="ARBA" id="ARBA00022842"/>
    </source>
</evidence>
<dbReference type="Proteomes" id="UP000479293">
    <property type="component" value="Unassembled WGS sequence"/>
</dbReference>
<dbReference type="Pfam" id="PF01850">
    <property type="entry name" value="PIN"/>
    <property type="match status" value="1"/>
</dbReference>
<feature type="domain" description="PIN" evidence="9">
    <location>
        <begin position="6"/>
        <end position="124"/>
    </location>
</feature>
<evidence type="ECO:0000256" key="3">
    <source>
        <dbReference type="ARBA" id="ARBA00022722"/>
    </source>
</evidence>
<dbReference type="AlphaFoldDB" id="A0A7C9FAD9"/>
<evidence type="ECO:0000256" key="7">
    <source>
        <dbReference type="ARBA" id="ARBA00038093"/>
    </source>
</evidence>
<dbReference type="InterPro" id="IPR029060">
    <property type="entry name" value="PIN-like_dom_sf"/>
</dbReference>
<keyword evidence="5 8" id="KW-0378">Hydrolase</keyword>
<comment type="cofactor">
    <cofactor evidence="1 8">
        <name>Mg(2+)</name>
        <dbReference type="ChEBI" id="CHEBI:18420"/>
    </cofactor>
</comment>
<keyword evidence="6 8" id="KW-0460">Magnesium</keyword>
<keyword evidence="11" id="KW-1185">Reference proteome</keyword>
<protein>
    <recommendedName>
        <fullName evidence="8">Ribonuclease VapC</fullName>
        <shortName evidence="8">RNase VapC</shortName>
        <ecNumber evidence="8">3.1.-.-</ecNumber>
    </recommendedName>
    <alternativeName>
        <fullName evidence="8">Toxin VapC</fullName>
    </alternativeName>
</protein>
<dbReference type="SUPFAM" id="SSF88723">
    <property type="entry name" value="PIN domain-like"/>
    <property type="match status" value="1"/>
</dbReference>
<dbReference type="GO" id="GO:0016787">
    <property type="term" value="F:hydrolase activity"/>
    <property type="evidence" value="ECO:0007669"/>
    <property type="project" value="UniProtKB-KW"/>
</dbReference>
<sequence length="130" mass="14773">MAEQVILLDTSILIDYYRKSDKANSTWVALVRQGYKFAISTVTKYEIYTGATQSQLAFWNDVLLAITVIPFDENCVDTAVIINAVLKRKRKQIDIADLFIAATAVSHSMSFATLNKKHFERVNELRLVEL</sequence>
<evidence type="ECO:0000256" key="5">
    <source>
        <dbReference type="ARBA" id="ARBA00022801"/>
    </source>
</evidence>
<dbReference type="GO" id="GO:0090729">
    <property type="term" value="F:toxin activity"/>
    <property type="evidence" value="ECO:0007669"/>
    <property type="project" value="UniProtKB-KW"/>
</dbReference>
<keyword evidence="8" id="KW-0800">Toxin</keyword>
<dbReference type="InterPro" id="IPR050556">
    <property type="entry name" value="Type_II_TA_system_RNase"/>
</dbReference>
<dbReference type="Gene3D" id="3.40.50.1010">
    <property type="entry name" value="5'-nuclease"/>
    <property type="match status" value="1"/>
</dbReference>
<dbReference type="EMBL" id="WHLY01000002">
    <property type="protein sequence ID" value="MPR35504.1"/>
    <property type="molecule type" value="Genomic_DNA"/>
</dbReference>
<name>A0A7C9FAD9_9BACT</name>
<reference evidence="10 11" key="1">
    <citation type="submission" date="2019-10" db="EMBL/GenBank/DDBJ databases">
        <title>Draft Genome Sequence of Cytophagaceae sp. SJW1-29.</title>
        <authorList>
            <person name="Choi A."/>
        </authorList>
    </citation>
    <scope>NUCLEOTIDE SEQUENCE [LARGE SCALE GENOMIC DNA]</scope>
    <source>
        <strain evidence="10 11">SJW1-29</strain>
    </source>
</reference>
<evidence type="ECO:0000256" key="2">
    <source>
        <dbReference type="ARBA" id="ARBA00022649"/>
    </source>
</evidence>
<keyword evidence="4 8" id="KW-0479">Metal-binding</keyword>
<feature type="binding site" evidence="8">
    <location>
        <position position="97"/>
    </location>
    <ligand>
        <name>Mg(2+)</name>
        <dbReference type="ChEBI" id="CHEBI:18420"/>
    </ligand>
</feature>
<dbReference type="InterPro" id="IPR022907">
    <property type="entry name" value="VapC_family"/>
</dbReference>
<proteinExistence type="inferred from homology"/>
<evidence type="ECO:0000256" key="1">
    <source>
        <dbReference type="ARBA" id="ARBA00001946"/>
    </source>
</evidence>
<dbReference type="PANTHER" id="PTHR33653">
    <property type="entry name" value="RIBONUCLEASE VAPC2"/>
    <property type="match status" value="1"/>
</dbReference>
<dbReference type="PANTHER" id="PTHR33653:SF1">
    <property type="entry name" value="RIBONUCLEASE VAPC2"/>
    <property type="match status" value="1"/>
</dbReference>
<feature type="binding site" evidence="8">
    <location>
        <position position="9"/>
    </location>
    <ligand>
        <name>Mg(2+)</name>
        <dbReference type="ChEBI" id="CHEBI:18420"/>
    </ligand>
</feature>
<gene>
    <name evidence="8" type="primary">vapC</name>
    <name evidence="10" type="ORF">GBK04_19660</name>
</gene>
<dbReference type="InterPro" id="IPR002716">
    <property type="entry name" value="PIN_dom"/>
</dbReference>
<evidence type="ECO:0000256" key="4">
    <source>
        <dbReference type="ARBA" id="ARBA00022723"/>
    </source>
</evidence>
<keyword evidence="3 8" id="KW-0540">Nuclease</keyword>
<dbReference type="CDD" id="cd09881">
    <property type="entry name" value="PIN_VapC4-5_FitB-like"/>
    <property type="match status" value="1"/>
</dbReference>
<organism evidence="10 11">
    <name type="scientific">Salmonirosea aquatica</name>
    <dbReference type="NCBI Taxonomy" id="2654236"/>
    <lineage>
        <taxon>Bacteria</taxon>
        <taxon>Pseudomonadati</taxon>
        <taxon>Bacteroidota</taxon>
        <taxon>Cytophagia</taxon>
        <taxon>Cytophagales</taxon>
        <taxon>Spirosomataceae</taxon>
        <taxon>Salmonirosea</taxon>
    </lineage>
</organism>
<dbReference type="GO" id="GO:0000287">
    <property type="term" value="F:magnesium ion binding"/>
    <property type="evidence" value="ECO:0007669"/>
    <property type="project" value="UniProtKB-UniRule"/>
</dbReference>
<dbReference type="RefSeq" id="WP_152762618.1">
    <property type="nucleotide sequence ID" value="NZ_WHLY01000002.1"/>
</dbReference>
<accession>A0A7C9FAD9</accession>
<evidence type="ECO:0000313" key="11">
    <source>
        <dbReference type="Proteomes" id="UP000479293"/>
    </source>
</evidence>
<comment type="function">
    <text evidence="8">Toxic component of a toxin-antitoxin (TA) system. An RNase.</text>
</comment>
<comment type="similarity">
    <text evidence="7 8">Belongs to the PINc/VapC protein family.</text>
</comment>
<dbReference type="HAMAP" id="MF_00265">
    <property type="entry name" value="VapC_Nob1"/>
    <property type="match status" value="1"/>
</dbReference>
<keyword evidence="2 8" id="KW-1277">Toxin-antitoxin system</keyword>